<dbReference type="Pfam" id="PF01867">
    <property type="entry name" value="Cas_Cas1"/>
    <property type="match status" value="1"/>
</dbReference>
<evidence type="ECO:0000256" key="2">
    <source>
        <dbReference type="ARBA" id="ARBA00022723"/>
    </source>
</evidence>
<comment type="function">
    <text evidence="9">CRISPR (clustered regularly interspaced short palindromic repeat), is an adaptive immune system that provides protection against mobile genetic elements (viruses, transposable elements and conjugative plasmids). CRISPR clusters contain spacers, sequences complementary to antecedent mobile elements, and target invading nucleic acids. CRISPR clusters are transcribed and processed into CRISPR RNA (crRNA). Acts as a dsDNA endonuclease. Involved in the integration of spacer DNA into the CRISPR cassette.</text>
</comment>
<evidence type="ECO:0000256" key="9">
    <source>
        <dbReference type="HAMAP-Rule" id="MF_01470"/>
    </source>
</evidence>
<dbReference type="PANTHER" id="PTHR43219:SF2">
    <property type="entry name" value="CRISPR-ASSOCIATED ENDONUCLEASE CAS1"/>
    <property type="match status" value="1"/>
</dbReference>
<keyword evidence="1 9" id="KW-0540">Nuclease</keyword>
<feature type="binding site" evidence="9">
    <location>
        <position position="233"/>
    </location>
    <ligand>
        <name>Mn(2+)</name>
        <dbReference type="ChEBI" id="CHEBI:29035"/>
    </ligand>
</feature>
<dbReference type="CDD" id="cd09722">
    <property type="entry name" value="Cas1_I-B"/>
    <property type="match status" value="1"/>
</dbReference>
<evidence type="ECO:0000256" key="6">
    <source>
        <dbReference type="ARBA" id="ARBA00023118"/>
    </source>
</evidence>
<organism evidence="10 11">
    <name type="scientific">Balnearium lithotrophicum</name>
    <dbReference type="NCBI Taxonomy" id="223788"/>
    <lineage>
        <taxon>Bacteria</taxon>
        <taxon>Pseudomonadati</taxon>
        <taxon>Aquificota</taxon>
        <taxon>Aquificia</taxon>
        <taxon>Desulfurobacteriales</taxon>
        <taxon>Desulfurobacteriaceae</taxon>
        <taxon>Balnearium</taxon>
    </lineage>
</organism>
<evidence type="ECO:0000256" key="3">
    <source>
        <dbReference type="ARBA" id="ARBA00022759"/>
    </source>
</evidence>
<dbReference type="GO" id="GO:0003677">
    <property type="term" value="F:DNA binding"/>
    <property type="evidence" value="ECO:0007669"/>
    <property type="project" value="UniProtKB-KW"/>
</dbReference>
<keyword evidence="5 9" id="KW-0460">Magnesium</keyword>
<dbReference type="GO" id="GO:0046872">
    <property type="term" value="F:metal ion binding"/>
    <property type="evidence" value="ECO:0007669"/>
    <property type="project" value="UniProtKB-UniRule"/>
</dbReference>
<proteinExistence type="inferred from homology"/>
<sequence length="326" mass="38431">MTRLYLFKSGTLKRKDNTLVFEYLDGDETKKRYFPVENICDIYLFGQININTSLLNFLSQKGIVVHYFNYHGFYSGSILPKKRNVSGYLVVNQVKHYLIPENRLFLASSFVVGASFHIARNLRKRGISTDYIEELLSDIYSHKDIPSLMNTEGRIREFYYNRFPNILRDDFFRMIKREKRPPSNAINALISYGNSLMYSVVLSEIYKTQLDPTISYLHEPSTSRFSLSLDISEIFKPLIVDSIIFSLVNKNILRKKDFDIDLNYTYLSESGRKKFLKAFDEKLNSTIKHRSLKRNVSYRYLIRLECYKLIKHLSGDKVYTPLKAWW</sequence>
<keyword evidence="3 9" id="KW-0255">Endonuclease</keyword>
<dbReference type="NCBIfam" id="TIGR03641">
    <property type="entry name" value="cas1_HMARI"/>
    <property type="match status" value="1"/>
</dbReference>
<feature type="binding site" evidence="9">
    <location>
        <position position="152"/>
    </location>
    <ligand>
        <name>Mn(2+)</name>
        <dbReference type="ChEBI" id="CHEBI:29035"/>
    </ligand>
</feature>
<feature type="binding site" evidence="9">
    <location>
        <position position="218"/>
    </location>
    <ligand>
        <name>Mn(2+)</name>
        <dbReference type="ChEBI" id="CHEBI:29035"/>
    </ligand>
</feature>
<keyword evidence="7 9" id="KW-0238">DNA-binding</keyword>
<keyword evidence="2 9" id="KW-0479">Metal-binding</keyword>
<evidence type="ECO:0000313" key="11">
    <source>
        <dbReference type="Proteomes" id="UP000317315"/>
    </source>
</evidence>
<dbReference type="GO" id="GO:0016787">
    <property type="term" value="F:hydrolase activity"/>
    <property type="evidence" value="ECO:0007669"/>
    <property type="project" value="UniProtKB-KW"/>
</dbReference>
<dbReference type="InterPro" id="IPR019858">
    <property type="entry name" value="CRISPR-assoc_Cas1_HMARI/TNEAP"/>
</dbReference>
<dbReference type="AlphaFoldDB" id="A0A521ABK4"/>
<gene>
    <name evidence="9" type="primary">cas1</name>
    <name evidence="10" type="ORF">SAMN06269117_10139</name>
</gene>
<comment type="similarity">
    <text evidence="9">Belongs to the CRISPR-associated endonuclease Cas1 family.</text>
</comment>
<comment type="cofactor">
    <cofactor evidence="9">
        <name>Mg(2+)</name>
        <dbReference type="ChEBI" id="CHEBI:18420"/>
    </cofactor>
    <cofactor evidence="9">
        <name>Mn(2+)</name>
        <dbReference type="ChEBI" id="CHEBI:29035"/>
    </cofactor>
</comment>
<keyword evidence="11" id="KW-1185">Reference proteome</keyword>
<dbReference type="EC" id="3.1.-.-" evidence="9"/>
<dbReference type="OrthoDB" id="9803119at2"/>
<comment type="subunit">
    <text evidence="9">Homodimer, forms a heterotetramer with a Cas2 homodimer.</text>
</comment>
<keyword evidence="8 9" id="KW-0464">Manganese</keyword>
<dbReference type="InterPro" id="IPR002729">
    <property type="entry name" value="CRISPR-assoc_Cas1"/>
</dbReference>
<dbReference type="Gene3D" id="1.20.120.920">
    <property type="entry name" value="CRISPR-associated endonuclease Cas1, C-terminal domain"/>
    <property type="match status" value="1"/>
</dbReference>
<dbReference type="RefSeq" id="WP_142933338.1">
    <property type="nucleotide sequence ID" value="NZ_FXTM01000001.1"/>
</dbReference>
<dbReference type="NCBIfam" id="TIGR00287">
    <property type="entry name" value="cas1"/>
    <property type="match status" value="1"/>
</dbReference>
<reference evidence="10 11" key="1">
    <citation type="submission" date="2017-05" db="EMBL/GenBank/DDBJ databases">
        <authorList>
            <person name="Varghese N."/>
            <person name="Submissions S."/>
        </authorList>
    </citation>
    <scope>NUCLEOTIDE SEQUENCE [LARGE SCALE GENOMIC DNA]</scope>
    <source>
        <strain evidence="10 11">DSM 16304</strain>
    </source>
</reference>
<dbReference type="EMBL" id="FXTM01000001">
    <property type="protein sequence ID" value="SMO32166.1"/>
    <property type="molecule type" value="Genomic_DNA"/>
</dbReference>
<evidence type="ECO:0000313" key="10">
    <source>
        <dbReference type="EMBL" id="SMO32166.1"/>
    </source>
</evidence>
<dbReference type="Proteomes" id="UP000317315">
    <property type="component" value="Unassembled WGS sequence"/>
</dbReference>
<dbReference type="PANTHER" id="PTHR43219">
    <property type="entry name" value="CRISPR-ASSOCIATED ENDONUCLEASE CAS1"/>
    <property type="match status" value="1"/>
</dbReference>
<protein>
    <recommendedName>
        <fullName evidence="9">CRISPR-associated endonuclease Cas1</fullName>
        <ecNumber evidence="9">3.1.-.-</ecNumber>
    </recommendedName>
</protein>
<evidence type="ECO:0000256" key="5">
    <source>
        <dbReference type="ARBA" id="ARBA00022842"/>
    </source>
</evidence>
<dbReference type="InterPro" id="IPR042206">
    <property type="entry name" value="CRISPR-assoc_Cas1_C"/>
</dbReference>
<name>A0A521ABK4_9BACT</name>
<keyword evidence="6 9" id="KW-0051">Antiviral defense</keyword>
<evidence type="ECO:0000256" key="4">
    <source>
        <dbReference type="ARBA" id="ARBA00022801"/>
    </source>
</evidence>
<dbReference type="GO" id="GO:0043571">
    <property type="term" value="P:maintenance of CRISPR repeat elements"/>
    <property type="evidence" value="ECO:0007669"/>
    <property type="project" value="UniProtKB-UniRule"/>
</dbReference>
<accession>A0A521ABK4</accession>
<evidence type="ECO:0000256" key="1">
    <source>
        <dbReference type="ARBA" id="ARBA00022722"/>
    </source>
</evidence>
<dbReference type="InterPro" id="IPR042211">
    <property type="entry name" value="CRISPR-assoc_Cas1_N"/>
</dbReference>
<evidence type="ECO:0000256" key="8">
    <source>
        <dbReference type="ARBA" id="ARBA00023211"/>
    </source>
</evidence>
<dbReference type="GO" id="GO:0004520">
    <property type="term" value="F:DNA endonuclease activity"/>
    <property type="evidence" value="ECO:0007669"/>
    <property type="project" value="InterPro"/>
</dbReference>
<evidence type="ECO:0000256" key="7">
    <source>
        <dbReference type="ARBA" id="ARBA00023125"/>
    </source>
</evidence>
<keyword evidence="4 9" id="KW-0378">Hydrolase</keyword>
<dbReference type="HAMAP" id="MF_01470">
    <property type="entry name" value="Cas1"/>
    <property type="match status" value="1"/>
</dbReference>
<dbReference type="Gene3D" id="3.100.10.20">
    <property type="entry name" value="CRISPR-associated endonuclease Cas1, N-terminal domain"/>
    <property type="match status" value="1"/>
</dbReference>
<dbReference type="GO" id="GO:0051607">
    <property type="term" value="P:defense response to virus"/>
    <property type="evidence" value="ECO:0007669"/>
    <property type="project" value="UniProtKB-UniRule"/>
</dbReference>